<organism evidence="1 2">
    <name type="scientific">Kingella potus</name>
    <dbReference type="NCBI Taxonomy" id="265175"/>
    <lineage>
        <taxon>Bacteria</taxon>
        <taxon>Pseudomonadati</taxon>
        <taxon>Pseudomonadota</taxon>
        <taxon>Betaproteobacteria</taxon>
        <taxon>Neisseriales</taxon>
        <taxon>Neisseriaceae</taxon>
        <taxon>Kingella</taxon>
    </lineage>
</organism>
<proteinExistence type="predicted"/>
<reference evidence="1 2" key="1">
    <citation type="submission" date="2018-06" db="EMBL/GenBank/DDBJ databases">
        <authorList>
            <consortium name="Pathogen Informatics"/>
            <person name="Doyle S."/>
        </authorList>
    </citation>
    <scope>NUCLEOTIDE SEQUENCE [LARGE SCALE GENOMIC DNA]</scope>
    <source>
        <strain evidence="1 2">NCTC13336</strain>
    </source>
</reference>
<dbReference type="PROSITE" id="PS51257">
    <property type="entry name" value="PROKAR_LIPOPROTEIN"/>
    <property type="match status" value="1"/>
</dbReference>
<dbReference type="AlphaFoldDB" id="A0A377R4I1"/>
<evidence type="ECO:0000313" key="1">
    <source>
        <dbReference type="EMBL" id="STR03243.1"/>
    </source>
</evidence>
<sequence length="50" mass="5618">MAVFSEKLVSLEVSNQEIRELANSQALACHVLSSCYVLCQSIELLLRSYE</sequence>
<protein>
    <submittedName>
        <fullName evidence="1">Uncharacterized protein</fullName>
    </submittedName>
</protein>
<keyword evidence="2" id="KW-1185">Reference proteome</keyword>
<dbReference type="Proteomes" id="UP000254293">
    <property type="component" value="Unassembled WGS sequence"/>
</dbReference>
<dbReference type="EMBL" id="UGJJ01000003">
    <property type="protein sequence ID" value="STR03243.1"/>
    <property type="molecule type" value="Genomic_DNA"/>
</dbReference>
<name>A0A377R4I1_9NEIS</name>
<evidence type="ECO:0000313" key="2">
    <source>
        <dbReference type="Proteomes" id="UP000254293"/>
    </source>
</evidence>
<gene>
    <name evidence="1" type="ORF">NCTC13336_02159</name>
</gene>
<accession>A0A377R4I1</accession>